<comment type="caution">
    <text evidence="1">The sequence shown here is derived from an EMBL/GenBank/DDBJ whole genome shotgun (WGS) entry which is preliminary data.</text>
</comment>
<dbReference type="AlphaFoldDB" id="A0A024H294"/>
<reference evidence="2" key="1">
    <citation type="journal article" date="2014" name="Genome Announc.">
        <title>Genome Sequence of Arthrobacter siccitolerans 4J27, a Xeroprotectant-Producing Desiccation-Tolerant Microorganism.</title>
        <authorList>
            <person name="Manzanera M."/>
            <person name="Santa-Cruz-Calvo L."/>
            <person name="Vilchez J.I."/>
            <person name="Garcia-Fontana C."/>
            <person name="Silva-Castro G.A."/>
            <person name="Calvo C."/>
            <person name="Gonzalez-Lopez J."/>
        </authorList>
    </citation>
    <scope>NUCLEOTIDE SEQUENCE [LARGE SCALE GENOMIC DNA]</scope>
    <source>
        <strain evidence="2">4J27</strain>
    </source>
</reference>
<dbReference type="RefSeq" id="WP_050055070.1">
    <property type="nucleotide sequence ID" value="NZ_CAQI01000042.1"/>
</dbReference>
<sequence length="149" mass="16582">MSLLEISAMPILTQSPCRGRITDDEATILARWFAKTAVNLNVSQPFRLLVDEPSRHALVSVPDGFAVHLFRVRKQNGVFDWVQKAPDAASCSQAQLGGMRRLMELTLVTHIRIADHVAVVVHVPEPLRSRDVVPEGTARIYPLPDRLPT</sequence>
<accession>A0A024H294</accession>
<organism evidence="1 2">
    <name type="scientific">Pseudarthrobacter siccitolerans</name>
    <dbReference type="NCBI Taxonomy" id="861266"/>
    <lineage>
        <taxon>Bacteria</taxon>
        <taxon>Bacillati</taxon>
        <taxon>Actinomycetota</taxon>
        <taxon>Actinomycetes</taxon>
        <taxon>Micrococcales</taxon>
        <taxon>Micrococcaceae</taxon>
        <taxon>Pseudarthrobacter</taxon>
    </lineage>
</organism>
<evidence type="ECO:0000313" key="2">
    <source>
        <dbReference type="Proteomes" id="UP000035722"/>
    </source>
</evidence>
<protein>
    <submittedName>
        <fullName evidence="1">Uncharacterized protein</fullName>
    </submittedName>
</protein>
<name>A0A024H294_9MICC</name>
<dbReference type="EMBL" id="CAQI01000042">
    <property type="protein sequence ID" value="CCQ46133.1"/>
    <property type="molecule type" value="Genomic_DNA"/>
</dbReference>
<dbReference type="OrthoDB" id="4578725at2"/>
<evidence type="ECO:0000313" key="1">
    <source>
        <dbReference type="EMBL" id="CCQ46133.1"/>
    </source>
</evidence>
<proteinExistence type="predicted"/>
<keyword evidence="2" id="KW-1185">Reference proteome</keyword>
<gene>
    <name evidence="1" type="ORF">ARTSIC4J27_2093</name>
</gene>
<dbReference type="Proteomes" id="UP000035722">
    <property type="component" value="Unassembled WGS sequence"/>
</dbReference>